<protein>
    <submittedName>
        <fullName evidence="2">Uncharacterized protein</fullName>
    </submittedName>
</protein>
<comment type="caution">
    <text evidence="2">The sequence shown here is derived from an EMBL/GenBank/DDBJ whole genome shotgun (WGS) entry which is preliminary data.</text>
</comment>
<feature type="region of interest" description="Disordered" evidence="1">
    <location>
        <begin position="28"/>
        <end position="59"/>
    </location>
</feature>
<evidence type="ECO:0000256" key="1">
    <source>
        <dbReference type="SAM" id="MobiDB-lite"/>
    </source>
</evidence>
<organism evidence="2 3">
    <name type="scientific">Paenibacillus elgii</name>
    <dbReference type="NCBI Taxonomy" id="189691"/>
    <lineage>
        <taxon>Bacteria</taxon>
        <taxon>Bacillati</taxon>
        <taxon>Bacillota</taxon>
        <taxon>Bacilli</taxon>
        <taxon>Bacillales</taxon>
        <taxon>Paenibacillaceae</taxon>
        <taxon>Paenibacillus</taxon>
    </lineage>
</organism>
<sequence length="136" mass="14447">MAARRWPKWVVGISSVVSFTGFLYATQSQQEPEKPLPASASNGLDASGTAAVAAGAAESTLQTANTSARLFLYTPDSMQQIAKMSDADKSEREKLLEQLNWEADPSAEITLTAPAKKSADQAAASTPTSARKTRRS</sequence>
<feature type="region of interest" description="Disordered" evidence="1">
    <location>
        <begin position="99"/>
        <end position="136"/>
    </location>
</feature>
<proteinExistence type="predicted"/>
<dbReference type="EMBL" id="PYHP01000048">
    <property type="protein sequence ID" value="PUA37719.1"/>
    <property type="molecule type" value="Genomic_DNA"/>
</dbReference>
<accession>A0A2T6G0M8</accession>
<feature type="compositionally biased region" description="Low complexity" evidence="1">
    <location>
        <begin position="113"/>
        <end position="125"/>
    </location>
</feature>
<evidence type="ECO:0000313" key="2">
    <source>
        <dbReference type="EMBL" id="PUA37719.1"/>
    </source>
</evidence>
<gene>
    <name evidence="2" type="ORF">C8Z91_18485</name>
</gene>
<dbReference type="Proteomes" id="UP000244184">
    <property type="component" value="Unassembled WGS sequence"/>
</dbReference>
<reference evidence="2 3" key="1">
    <citation type="submission" date="2018-03" db="EMBL/GenBank/DDBJ databases">
        <title>Genome sequence of Paenibacillus elgii strain AC13 an antimicrobial compound producing bacteria.</title>
        <authorList>
            <person name="Kurokawa A.S."/>
            <person name="Araujo J.F."/>
            <person name="Costa R.A."/>
            <person name="Ortega D.B."/>
            <person name="Pires A.S."/>
            <person name="Pappas G.J.Jr."/>
            <person name="Franco O.L."/>
            <person name="Barreto C."/>
            <person name="Magalhaes B.S."/>
            <person name="Kruger R.H."/>
        </authorList>
    </citation>
    <scope>NUCLEOTIDE SEQUENCE [LARGE SCALE GENOMIC DNA]</scope>
    <source>
        <strain evidence="2 3">AC13</strain>
    </source>
</reference>
<name>A0A2T6G0M8_9BACL</name>
<feature type="compositionally biased region" description="Low complexity" evidence="1">
    <location>
        <begin position="46"/>
        <end position="59"/>
    </location>
</feature>
<dbReference type="AlphaFoldDB" id="A0A2T6G0M8"/>
<evidence type="ECO:0000313" key="3">
    <source>
        <dbReference type="Proteomes" id="UP000244184"/>
    </source>
</evidence>